<dbReference type="PANTHER" id="PTHR34215:SF1">
    <property type="entry name" value="YLXR DOMAIN-CONTAINING PROTEIN"/>
    <property type="match status" value="1"/>
</dbReference>
<dbReference type="Pfam" id="PF01248">
    <property type="entry name" value="Ribosomal_L7Ae"/>
    <property type="match status" value="1"/>
</dbReference>
<dbReference type="AlphaFoldDB" id="A0A081B6Z7"/>
<dbReference type="Gene3D" id="3.30.1330.30">
    <property type="match status" value="1"/>
</dbReference>
<gene>
    <name evidence="3" type="ORF">M2A_0314</name>
</gene>
<reference evidence="3 4" key="1">
    <citation type="submission" date="2014-07" db="EMBL/GenBank/DDBJ databases">
        <title>Tepidicaulis marinum gen. nov., sp. nov., a novel marine bacterium denitrifying nitrate to nitrous oxide strictly under microaerobic conditions.</title>
        <authorList>
            <person name="Takeuchi M."/>
            <person name="Yamagishi T."/>
            <person name="Kamagata Y."/>
            <person name="Oshima K."/>
            <person name="Hattori M."/>
            <person name="Katayama T."/>
            <person name="Hanada S."/>
            <person name="Tamaki H."/>
            <person name="Marumo K."/>
            <person name="Maeda H."/>
            <person name="Nedachi M."/>
            <person name="Iwasaki W."/>
            <person name="Suwa Y."/>
            <person name="Sakata S."/>
        </authorList>
    </citation>
    <scope>NUCLEOTIDE SEQUENCE [LARGE SCALE GENOMIC DNA]</scope>
    <source>
        <strain evidence="3 4">MA2</strain>
    </source>
</reference>
<dbReference type="Gene3D" id="3.30.1230.10">
    <property type="entry name" value="YlxR-like"/>
    <property type="match status" value="1"/>
</dbReference>
<dbReference type="InterPro" id="IPR037465">
    <property type="entry name" value="YlxR"/>
</dbReference>
<evidence type="ECO:0000259" key="2">
    <source>
        <dbReference type="Pfam" id="PF04296"/>
    </source>
</evidence>
<dbReference type="STRING" id="1333998.M2A_0314"/>
<dbReference type="Pfam" id="PF04296">
    <property type="entry name" value="YlxR"/>
    <property type="match status" value="1"/>
</dbReference>
<keyword evidence="4" id="KW-1185">Reference proteome</keyword>
<evidence type="ECO:0000259" key="1">
    <source>
        <dbReference type="Pfam" id="PF01248"/>
    </source>
</evidence>
<dbReference type="InterPro" id="IPR035931">
    <property type="entry name" value="YlxR-like_sf"/>
</dbReference>
<comment type="caution">
    <text evidence="3">The sequence shown here is derived from an EMBL/GenBank/DDBJ whole genome shotgun (WGS) entry which is preliminary data.</text>
</comment>
<feature type="domain" description="Ribosomal protein eL8/eL30/eS12/Gadd45" evidence="1">
    <location>
        <begin position="92"/>
        <end position="183"/>
    </location>
</feature>
<accession>A0A081B6Z7</accession>
<dbReference type="NCBIfam" id="NF006622">
    <property type="entry name" value="PRK09190.1"/>
    <property type="match status" value="1"/>
</dbReference>
<dbReference type="eggNOG" id="COG2740">
    <property type="taxonomic scope" value="Bacteria"/>
</dbReference>
<dbReference type="Proteomes" id="UP000028702">
    <property type="component" value="Unassembled WGS sequence"/>
</dbReference>
<dbReference type="InterPro" id="IPR007393">
    <property type="entry name" value="YlxR_dom"/>
</dbReference>
<evidence type="ECO:0000313" key="4">
    <source>
        <dbReference type="Proteomes" id="UP000028702"/>
    </source>
</evidence>
<dbReference type="RefSeq" id="WP_045442016.1">
    <property type="nucleotide sequence ID" value="NZ_BBIO01000001.1"/>
</dbReference>
<evidence type="ECO:0000313" key="3">
    <source>
        <dbReference type="EMBL" id="GAK43815.1"/>
    </source>
</evidence>
<dbReference type="SUPFAM" id="SSF55315">
    <property type="entry name" value="L30e-like"/>
    <property type="match status" value="1"/>
</dbReference>
<dbReference type="InterPro" id="IPR029064">
    <property type="entry name" value="Ribosomal_eL30-like_sf"/>
</dbReference>
<feature type="domain" description="YlxR" evidence="2">
    <location>
        <begin position="8"/>
        <end position="76"/>
    </location>
</feature>
<organism evidence="3 4">
    <name type="scientific">Tepidicaulis marinus</name>
    <dbReference type="NCBI Taxonomy" id="1333998"/>
    <lineage>
        <taxon>Bacteria</taxon>
        <taxon>Pseudomonadati</taxon>
        <taxon>Pseudomonadota</taxon>
        <taxon>Alphaproteobacteria</taxon>
        <taxon>Hyphomicrobiales</taxon>
        <taxon>Parvibaculaceae</taxon>
        <taxon>Tepidicaulis</taxon>
    </lineage>
</organism>
<dbReference type="EMBL" id="BBIO01000001">
    <property type="protein sequence ID" value="GAK43815.1"/>
    <property type="molecule type" value="Genomic_DNA"/>
</dbReference>
<proteinExistence type="predicted"/>
<sequence>MAAAGKERKCILSGEVMPAERLVRFVVGPEGQLVPDLAEKLPGRGIWLEARREALEKALKKGLFSRAARQKVEAPEDLGAQVGALLARRALDSLSLARRAGALVAGQERVFELIVKGKALAVIEARDAGADGKKRLRARLKALDQQDLPVVRGPDAEQFGLALGRTNVVHAALTDQRMKSKVLADLARWTTWEPISGSGGKGSE</sequence>
<dbReference type="CDD" id="cd00279">
    <property type="entry name" value="YlxR"/>
    <property type="match status" value="1"/>
</dbReference>
<dbReference type="PANTHER" id="PTHR34215">
    <property type="entry name" value="BLL0784 PROTEIN"/>
    <property type="match status" value="1"/>
</dbReference>
<name>A0A081B6Z7_9HYPH</name>
<protein>
    <submittedName>
        <fullName evidence="3">Conserved protein</fullName>
    </submittedName>
</protein>
<dbReference type="InterPro" id="IPR004038">
    <property type="entry name" value="Ribosomal_eL8/eL30/eS12/Gad45"/>
</dbReference>
<dbReference type="SUPFAM" id="SSF64376">
    <property type="entry name" value="YlxR-like"/>
    <property type="match status" value="1"/>
</dbReference>